<organism evidence="2 3">
    <name type="scientific">Actinomadura chibensis</name>
    <dbReference type="NCBI Taxonomy" id="392828"/>
    <lineage>
        <taxon>Bacteria</taxon>
        <taxon>Bacillati</taxon>
        <taxon>Actinomycetota</taxon>
        <taxon>Actinomycetes</taxon>
        <taxon>Streptosporangiales</taxon>
        <taxon>Thermomonosporaceae</taxon>
        <taxon>Actinomadura</taxon>
    </lineage>
</organism>
<dbReference type="Pfam" id="PF04149">
    <property type="entry name" value="DUF397"/>
    <property type="match status" value="1"/>
</dbReference>
<dbReference type="EMBL" id="VSFG01000007">
    <property type="protein sequence ID" value="TYB42913.1"/>
    <property type="molecule type" value="Genomic_DNA"/>
</dbReference>
<reference evidence="2 3" key="1">
    <citation type="submission" date="2019-08" db="EMBL/GenBank/DDBJ databases">
        <title>Actinomadura sp. nov. CYP1-5 isolated from mountain soil.</title>
        <authorList>
            <person name="Songsumanus A."/>
            <person name="Kuncharoen N."/>
            <person name="Kudo T."/>
            <person name="Yuki M."/>
            <person name="Igarashi Y."/>
            <person name="Tanasupawat S."/>
        </authorList>
    </citation>
    <scope>NUCLEOTIDE SEQUENCE [LARGE SCALE GENOMIC DNA]</scope>
    <source>
        <strain evidence="2 3">JCM 14158</strain>
    </source>
</reference>
<feature type="domain" description="DUF397" evidence="1">
    <location>
        <begin position="7"/>
        <end position="59"/>
    </location>
</feature>
<dbReference type="Proteomes" id="UP000323380">
    <property type="component" value="Unassembled WGS sequence"/>
</dbReference>
<proteinExistence type="predicted"/>
<comment type="caution">
    <text evidence="2">The sequence shown here is derived from an EMBL/GenBank/DDBJ whole genome shotgun (WGS) entry which is preliminary data.</text>
</comment>
<evidence type="ECO:0000313" key="2">
    <source>
        <dbReference type="EMBL" id="TYB42913.1"/>
    </source>
</evidence>
<gene>
    <name evidence="2" type="ORF">FXF69_29545</name>
</gene>
<sequence length="60" mass="6624">MDVDDFVWRKSSRSASNGGECVELARLPQVIAIRDSKNPDGPKILLGRDQFAALVTTLKH</sequence>
<dbReference type="RefSeq" id="WP_083980892.1">
    <property type="nucleotide sequence ID" value="NZ_VSFG01000007.1"/>
</dbReference>
<protein>
    <submittedName>
        <fullName evidence="2">DUF397 domain-containing protein</fullName>
    </submittedName>
</protein>
<evidence type="ECO:0000259" key="1">
    <source>
        <dbReference type="Pfam" id="PF04149"/>
    </source>
</evidence>
<dbReference type="InterPro" id="IPR007278">
    <property type="entry name" value="DUF397"/>
</dbReference>
<evidence type="ECO:0000313" key="3">
    <source>
        <dbReference type="Proteomes" id="UP000323380"/>
    </source>
</evidence>
<keyword evidence="3" id="KW-1185">Reference proteome</keyword>
<accession>A0A5D0NF06</accession>
<name>A0A5D0NF06_9ACTN</name>
<dbReference type="AlphaFoldDB" id="A0A5D0NF06"/>